<evidence type="ECO:0000313" key="4">
    <source>
        <dbReference type="EMBL" id="MET1489680.1"/>
    </source>
</evidence>
<sequence length="161" mass="18095">MIRSACPSDAADIATIYNHYITGTTVSFEEAPVSTTEMENRLKSVSEASLPWLVFEEDGQLKGYAYASKWKPRSAYRFSVESSVYLRHDCTGRGLGRLLYEALFAELARRGIHSVIGGVALPNEASVALHEKLGMKKIAHFEEVGFKFGKWLDVAYWQKRL</sequence>
<keyword evidence="1" id="KW-0808">Transferase</keyword>
<gene>
    <name evidence="4" type="ORF">ABVT11_07560</name>
</gene>
<name>A0ABV2CP38_9RHOO</name>
<reference evidence="4 5" key="1">
    <citation type="submission" date="2024-07" db="EMBL/GenBank/DDBJ databases">
        <title>Uliginosibacterium paludis KCTC:42655.</title>
        <authorList>
            <person name="Kim M.K."/>
        </authorList>
    </citation>
    <scope>NUCLEOTIDE SEQUENCE [LARGE SCALE GENOMIC DNA]</scope>
    <source>
        <strain evidence="4 5">KCTC 42655</strain>
    </source>
</reference>
<dbReference type="PANTHER" id="PTHR43072:SF23">
    <property type="entry name" value="UPF0039 PROTEIN C11D3.02C"/>
    <property type="match status" value="1"/>
</dbReference>
<evidence type="ECO:0000259" key="3">
    <source>
        <dbReference type="PROSITE" id="PS51186"/>
    </source>
</evidence>
<dbReference type="Proteomes" id="UP001548590">
    <property type="component" value="Unassembled WGS sequence"/>
</dbReference>
<keyword evidence="5" id="KW-1185">Reference proteome</keyword>
<dbReference type="PROSITE" id="PS51186">
    <property type="entry name" value="GNAT"/>
    <property type="match status" value="1"/>
</dbReference>
<accession>A0ABV2CP38</accession>
<keyword evidence="2" id="KW-0012">Acyltransferase</keyword>
<evidence type="ECO:0000256" key="2">
    <source>
        <dbReference type="ARBA" id="ARBA00023315"/>
    </source>
</evidence>
<organism evidence="4 5">
    <name type="scientific">Uliginosibacterium paludis</name>
    <dbReference type="NCBI Taxonomy" id="1615952"/>
    <lineage>
        <taxon>Bacteria</taxon>
        <taxon>Pseudomonadati</taxon>
        <taxon>Pseudomonadota</taxon>
        <taxon>Betaproteobacteria</taxon>
        <taxon>Rhodocyclales</taxon>
        <taxon>Zoogloeaceae</taxon>
        <taxon>Uliginosibacterium</taxon>
    </lineage>
</organism>
<proteinExistence type="predicted"/>
<comment type="caution">
    <text evidence="4">The sequence shown here is derived from an EMBL/GenBank/DDBJ whole genome shotgun (WGS) entry which is preliminary data.</text>
</comment>
<evidence type="ECO:0000256" key="1">
    <source>
        <dbReference type="ARBA" id="ARBA00022679"/>
    </source>
</evidence>
<dbReference type="SUPFAM" id="SSF55729">
    <property type="entry name" value="Acyl-CoA N-acyltransferases (Nat)"/>
    <property type="match status" value="1"/>
</dbReference>
<dbReference type="EMBL" id="JBEWLZ010000003">
    <property type="protein sequence ID" value="MET1489680.1"/>
    <property type="molecule type" value="Genomic_DNA"/>
</dbReference>
<dbReference type="Gene3D" id="3.40.630.30">
    <property type="match status" value="1"/>
</dbReference>
<dbReference type="CDD" id="cd04301">
    <property type="entry name" value="NAT_SF"/>
    <property type="match status" value="1"/>
</dbReference>
<evidence type="ECO:0000313" key="5">
    <source>
        <dbReference type="Proteomes" id="UP001548590"/>
    </source>
</evidence>
<dbReference type="Pfam" id="PF13420">
    <property type="entry name" value="Acetyltransf_4"/>
    <property type="match status" value="1"/>
</dbReference>
<dbReference type="InterPro" id="IPR000182">
    <property type="entry name" value="GNAT_dom"/>
</dbReference>
<feature type="domain" description="N-acetyltransferase" evidence="3">
    <location>
        <begin position="1"/>
        <end position="161"/>
    </location>
</feature>
<dbReference type="PANTHER" id="PTHR43072">
    <property type="entry name" value="N-ACETYLTRANSFERASE"/>
    <property type="match status" value="1"/>
</dbReference>
<dbReference type="NCBIfam" id="NF040504">
    <property type="entry name" value="resist_ArsN1b"/>
    <property type="match status" value="1"/>
</dbReference>
<dbReference type="RefSeq" id="WP_345925061.1">
    <property type="nucleotide sequence ID" value="NZ_JBDIVF010000002.1"/>
</dbReference>
<dbReference type="InterPro" id="IPR016181">
    <property type="entry name" value="Acyl_CoA_acyltransferase"/>
</dbReference>
<protein>
    <submittedName>
        <fullName evidence="4">Arsinothricin resistance N-acetyltransferase ArsN1 family B</fullName>
    </submittedName>
</protein>